<proteinExistence type="inferred from homology"/>
<dbReference type="GO" id="GO:0036088">
    <property type="term" value="P:D-serine catabolic process"/>
    <property type="evidence" value="ECO:0007669"/>
    <property type="project" value="TreeGrafter"/>
</dbReference>
<dbReference type="PANTHER" id="PTHR28004">
    <property type="entry name" value="ZGC:162816-RELATED"/>
    <property type="match status" value="1"/>
</dbReference>
<comment type="caution">
    <text evidence="4">The sequence shown here is derived from an EMBL/GenBank/DDBJ whole genome shotgun (WGS) entry which is preliminary data.</text>
</comment>
<gene>
    <name evidence="4" type="ORF">ENP13_02700</name>
</gene>
<dbReference type="SMART" id="SM01119">
    <property type="entry name" value="D-ser_dehydrat"/>
    <property type="match status" value="1"/>
</dbReference>
<dbReference type="Pfam" id="PF01168">
    <property type="entry name" value="Ala_racemase_N"/>
    <property type="match status" value="1"/>
</dbReference>
<sequence length="367" mass="40093">MGYREELDTPCLVVDLDRLEQNIAEMAAYARERGLALRPHIKTHKTAEIARLQRQHGVVGFTCAKLGEAEALADAGVLDDVLLAYQIVGEQKIRRLLALMERARVTVAVDGVEVAEALSRAVREAGKTLDVLIEVNTGLNRAGVEPGEPVLRLAREVVQMPGLRLRGLMTHEGHVGKARDAEELAEIACRAGQDMVDSAELLWREGIPVEVVSVGSTPAAFHTTAVPGITEMRPGTYVFYDNASFRFDRIGPDRCALRILTTVISRPAADRAVIDAGSKTLTMDPPPPDRRGHGYVVEHPEAVIVRLSEEHGVVELPPSARELRVGDRLEIIPNHVCPAVNLQDELFVVQGGRVIGTWPVLARGKVR</sequence>
<dbReference type="InterPro" id="IPR051466">
    <property type="entry name" value="D-amino_acid_metab_enzyme"/>
</dbReference>
<dbReference type="InterPro" id="IPR026956">
    <property type="entry name" value="D-ser_dehydrat-like_dom"/>
</dbReference>
<evidence type="ECO:0000256" key="1">
    <source>
        <dbReference type="ARBA" id="ARBA00005323"/>
    </source>
</evidence>
<feature type="domain" description="D-serine dehydratase-like" evidence="3">
    <location>
        <begin position="256"/>
        <end position="350"/>
    </location>
</feature>
<dbReference type="InterPro" id="IPR029066">
    <property type="entry name" value="PLP-binding_barrel"/>
</dbReference>
<evidence type="ECO:0000259" key="3">
    <source>
        <dbReference type="SMART" id="SM01119"/>
    </source>
</evidence>
<evidence type="ECO:0000256" key="2">
    <source>
        <dbReference type="ARBA" id="ARBA00023239"/>
    </source>
</evidence>
<name>A0A7C2WPV6_9BACT</name>
<dbReference type="InterPro" id="IPR042208">
    <property type="entry name" value="D-ser_dehydrat-like_sf"/>
</dbReference>
<evidence type="ECO:0000313" key="4">
    <source>
        <dbReference type="EMBL" id="HEX70137.1"/>
    </source>
</evidence>
<dbReference type="EMBL" id="DSID01000213">
    <property type="protein sequence ID" value="HEX70137.1"/>
    <property type="molecule type" value="Genomic_DNA"/>
</dbReference>
<dbReference type="PANTHER" id="PTHR28004:SF2">
    <property type="entry name" value="D-SERINE DEHYDRATASE"/>
    <property type="match status" value="1"/>
</dbReference>
<dbReference type="Gene3D" id="3.20.20.10">
    <property type="entry name" value="Alanine racemase"/>
    <property type="match status" value="1"/>
</dbReference>
<organism evidence="4">
    <name type="scientific">Thermorudis sp</name>
    <dbReference type="NCBI Taxonomy" id="1969470"/>
    <lineage>
        <taxon>Bacteria</taxon>
        <taxon>Pseudomonadati</taxon>
        <taxon>Thermomicrobiota</taxon>
        <taxon>Thermomicrobia</taxon>
        <taxon>Thermomicrobia incertae sedis</taxon>
        <taxon>Thermorudis</taxon>
    </lineage>
</organism>
<reference evidence="4" key="1">
    <citation type="journal article" date="2020" name="mSystems">
        <title>Genome- and Community-Level Interaction Insights into Carbon Utilization and Element Cycling Functions of Hydrothermarchaeota in Hydrothermal Sediment.</title>
        <authorList>
            <person name="Zhou Z."/>
            <person name="Liu Y."/>
            <person name="Xu W."/>
            <person name="Pan J."/>
            <person name="Luo Z.H."/>
            <person name="Li M."/>
        </authorList>
    </citation>
    <scope>NUCLEOTIDE SEQUENCE [LARGE SCALE GENOMIC DNA]</scope>
    <source>
        <strain evidence="4">SpSt-192</strain>
    </source>
</reference>
<dbReference type="AlphaFoldDB" id="A0A7C2WPV6"/>
<dbReference type="InterPro" id="IPR001608">
    <property type="entry name" value="Ala_racemase_N"/>
</dbReference>
<dbReference type="GO" id="GO:0008721">
    <property type="term" value="F:D-serine ammonia-lyase activity"/>
    <property type="evidence" value="ECO:0007669"/>
    <property type="project" value="TreeGrafter"/>
</dbReference>
<comment type="similarity">
    <text evidence="1">Belongs to the DSD1 family.</text>
</comment>
<dbReference type="SUPFAM" id="SSF51419">
    <property type="entry name" value="PLP-binding barrel"/>
    <property type="match status" value="1"/>
</dbReference>
<accession>A0A7C2WPV6</accession>
<keyword evidence="2" id="KW-0456">Lyase</keyword>
<protein>
    <submittedName>
        <fullName evidence="4">Alanine racemase</fullName>
    </submittedName>
</protein>
<dbReference type="Pfam" id="PF14031">
    <property type="entry name" value="D-ser_dehydrat"/>
    <property type="match status" value="1"/>
</dbReference>
<dbReference type="Gene3D" id="2.40.37.20">
    <property type="entry name" value="D-serine dehydratase-like domain"/>
    <property type="match status" value="1"/>
</dbReference>